<dbReference type="Proteomes" id="UP000799302">
    <property type="component" value="Unassembled WGS sequence"/>
</dbReference>
<name>A0A6A6UQ46_9PEZI</name>
<dbReference type="InterPro" id="IPR014756">
    <property type="entry name" value="Ig_E-set"/>
</dbReference>
<evidence type="ECO:0000256" key="2">
    <source>
        <dbReference type="ARBA" id="ARBA00038766"/>
    </source>
</evidence>
<reference evidence="5" key="1">
    <citation type="journal article" date="2020" name="Stud. Mycol.">
        <title>101 Dothideomycetes genomes: a test case for predicting lifestyles and emergence of pathogens.</title>
        <authorList>
            <person name="Haridas S."/>
            <person name="Albert R."/>
            <person name="Binder M."/>
            <person name="Bloem J."/>
            <person name="Labutti K."/>
            <person name="Salamov A."/>
            <person name="Andreopoulos B."/>
            <person name="Baker S."/>
            <person name="Barry K."/>
            <person name="Bills G."/>
            <person name="Bluhm B."/>
            <person name="Cannon C."/>
            <person name="Castanera R."/>
            <person name="Culley D."/>
            <person name="Daum C."/>
            <person name="Ezra D."/>
            <person name="Gonzalez J."/>
            <person name="Henrissat B."/>
            <person name="Kuo A."/>
            <person name="Liang C."/>
            <person name="Lipzen A."/>
            <person name="Lutzoni F."/>
            <person name="Magnuson J."/>
            <person name="Mondo S."/>
            <person name="Nolan M."/>
            <person name="Ohm R."/>
            <person name="Pangilinan J."/>
            <person name="Park H.-J."/>
            <person name="Ramirez L."/>
            <person name="Alfaro M."/>
            <person name="Sun H."/>
            <person name="Tritt A."/>
            <person name="Yoshinaga Y."/>
            <person name="Zwiers L.-H."/>
            <person name="Turgeon B."/>
            <person name="Goodwin S."/>
            <person name="Spatafora J."/>
            <person name="Crous P."/>
            <person name="Grigoriev I."/>
        </authorList>
    </citation>
    <scope>NUCLEOTIDE SEQUENCE</scope>
    <source>
        <strain evidence="5">CBS 115976</strain>
    </source>
</reference>
<keyword evidence="6" id="KW-1185">Reference proteome</keyword>
<feature type="region of interest" description="Disordered" evidence="3">
    <location>
        <begin position="388"/>
        <end position="447"/>
    </location>
</feature>
<dbReference type="PANTHER" id="PTHR11188:SF17">
    <property type="entry name" value="FI21816P1"/>
    <property type="match status" value="1"/>
</dbReference>
<feature type="compositionally biased region" description="Low complexity" evidence="3">
    <location>
        <begin position="426"/>
        <end position="447"/>
    </location>
</feature>
<evidence type="ECO:0000313" key="6">
    <source>
        <dbReference type="Proteomes" id="UP000799302"/>
    </source>
</evidence>
<evidence type="ECO:0000259" key="4">
    <source>
        <dbReference type="Pfam" id="PF00339"/>
    </source>
</evidence>
<comment type="subunit">
    <text evidence="2">Interacts with hulA.</text>
</comment>
<dbReference type="Pfam" id="PF00339">
    <property type="entry name" value="Arrestin_N"/>
    <property type="match status" value="1"/>
</dbReference>
<dbReference type="GO" id="GO:0005737">
    <property type="term" value="C:cytoplasm"/>
    <property type="evidence" value="ECO:0007669"/>
    <property type="project" value="TreeGrafter"/>
</dbReference>
<proteinExistence type="inferred from homology"/>
<protein>
    <recommendedName>
        <fullName evidence="4">Arrestin-like N-terminal domain-containing protein</fullName>
    </recommendedName>
</protein>
<sequence>MTSSIEISLFNPKLTYTAGDVLRGQVILQARQDENIGSVAITFYGRSKTKLVRSNGENRTVFRGRAGLFSFTKTLYSGGHYTVRADEYKWDFEFTIPSSNDMSCHGDKFKSRGGFRPSTEQHPLPPSFHRYGYDARNQGMVEYKLAAVMVRHTKVSKLESALDIPYLPPDPVPKPDLGLISSEQHYQARTLKLLPDKQKLTFREKLHTFFGGDVPHATFRIRLIYPTVTWTGRALPFQLAIVAMDTSQDIPEYPVVLLTGMTVKIRTRILFRASSWRIETNGQLNEEHTLQNVSHMLGPIPYAKIDKTEPGQPTGTGRIIGLPEPGKYLDLSQFRSGGFRTPNMTPSFRTMNIVVMHHMKVKLQFNCAGKKFSMEHVDSLLVHSPPTGPMPVAQTAAATATHSQGNPPELPVYSQDVPKGTKILEAGAPAAPPQYAAGSSSGGNPKS</sequence>
<dbReference type="EMBL" id="MU004231">
    <property type="protein sequence ID" value="KAF2673034.1"/>
    <property type="molecule type" value="Genomic_DNA"/>
</dbReference>
<dbReference type="GO" id="GO:0015031">
    <property type="term" value="P:protein transport"/>
    <property type="evidence" value="ECO:0007669"/>
    <property type="project" value="TreeGrafter"/>
</dbReference>
<dbReference type="PANTHER" id="PTHR11188">
    <property type="entry name" value="ARRESTIN DOMAIN CONTAINING PROTEIN"/>
    <property type="match status" value="1"/>
</dbReference>
<dbReference type="AlphaFoldDB" id="A0A6A6UQ46"/>
<dbReference type="InterPro" id="IPR011021">
    <property type="entry name" value="Arrestin-like_N"/>
</dbReference>
<dbReference type="CDD" id="cd22952">
    <property type="entry name" value="ART10-like"/>
    <property type="match status" value="1"/>
</dbReference>
<feature type="domain" description="Arrestin-like N-terminal" evidence="4">
    <location>
        <begin position="6"/>
        <end position="112"/>
    </location>
</feature>
<evidence type="ECO:0000256" key="1">
    <source>
        <dbReference type="ARBA" id="ARBA00005298"/>
    </source>
</evidence>
<evidence type="ECO:0000256" key="3">
    <source>
        <dbReference type="SAM" id="MobiDB-lite"/>
    </source>
</evidence>
<dbReference type="OrthoDB" id="2333384at2759"/>
<accession>A0A6A6UQ46</accession>
<dbReference type="InterPro" id="IPR050357">
    <property type="entry name" value="Arrestin_domain-protein"/>
</dbReference>
<dbReference type="InterPro" id="IPR014752">
    <property type="entry name" value="Arrestin-like_C"/>
</dbReference>
<dbReference type="SUPFAM" id="SSF81296">
    <property type="entry name" value="E set domains"/>
    <property type="match status" value="1"/>
</dbReference>
<gene>
    <name evidence="5" type="ORF">BT63DRAFT_421236</name>
</gene>
<comment type="similarity">
    <text evidence="1">Belongs to the arrestin family.</text>
</comment>
<evidence type="ECO:0000313" key="5">
    <source>
        <dbReference type="EMBL" id="KAF2673034.1"/>
    </source>
</evidence>
<dbReference type="Gene3D" id="2.60.40.640">
    <property type="match status" value="1"/>
</dbReference>
<organism evidence="5 6">
    <name type="scientific">Microthyrium microscopicum</name>
    <dbReference type="NCBI Taxonomy" id="703497"/>
    <lineage>
        <taxon>Eukaryota</taxon>
        <taxon>Fungi</taxon>
        <taxon>Dikarya</taxon>
        <taxon>Ascomycota</taxon>
        <taxon>Pezizomycotina</taxon>
        <taxon>Dothideomycetes</taxon>
        <taxon>Dothideomycetes incertae sedis</taxon>
        <taxon>Microthyriales</taxon>
        <taxon>Microthyriaceae</taxon>
        <taxon>Microthyrium</taxon>
    </lineage>
</organism>